<dbReference type="GO" id="GO:0015074">
    <property type="term" value="P:DNA integration"/>
    <property type="evidence" value="ECO:0007669"/>
    <property type="project" value="UniProtKB-KW"/>
</dbReference>
<dbReference type="InterPro" id="IPR036162">
    <property type="entry name" value="Resolvase-like_N_sf"/>
</dbReference>
<dbReference type="InterPro" id="IPR050639">
    <property type="entry name" value="SSR_resolvase"/>
</dbReference>
<dbReference type="SMART" id="SM00857">
    <property type="entry name" value="Resolvase"/>
    <property type="match status" value="1"/>
</dbReference>
<evidence type="ECO:0000259" key="7">
    <source>
        <dbReference type="PROSITE" id="PS51736"/>
    </source>
</evidence>
<evidence type="ECO:0000256" key="2">
    <source>
        <dbReference type="ARBA" id="ARBA00022908"/>
    </source>
</evidence>
<dbReference type="InterPro" id="IPR006118">
    <property type="entry name" value="Recombinase_CS"/>
</dbReference>
<evidence type="ECO:0000256" key="3">
    <source>
        <dbReference type="ARBA" id="ARBA00023125"/>
    </source>
</evidence>
<dbReference type="EMBL" id="QRUH01000013">
    <property type="protein sequence ID" value="RGR46612.1"/>
    <property type="molecule type" value="Genomic_DNA"/>
</dbReference>
<evidence type="ECO:0000256" key="5">
    <source>
        <dbReference type="PIRSR" id="PIRSR606118-50"/>
    </source>
</evidence>
<reference evidence="8 9" key="1">
    <citation type="submission" date="2018-08" db="EMBL/GenBank/DDBJ databases">
        <title>A genome reference for cultivated species of the human gut microbiota.</title>
        <authorList>
            <person name="Zou Y."/>
            <person name="Xue W."/>
            <person name="Luo G."/>
        </authorList>
    </citation>
    <scope>NUCLEOTIDE SEQUENCE [LARGE SCALE GENOMIC DNA]</scope>
    <source>
        <strain evidence="8 9">AF25-21</strain>
    </source>
</reference>
<dbReference type="Proteomes" id="UP000285839">
    <property type="component" value="Unassembled WGS sequence"/>
</dbReference>
<dbReference type="PROSITE" id="PS00397">
    <property type="entry name" value="RECOMBINASES_1"/>
    <property type="match status" value="1"/>
</dbReference>
<dbReference type="RefSeq" id="WP_118031617.1">
    <property type="nucleotide sequence ID" value="NZ_QRUH01000013.1"/>
</dbReference>
<organism evidence="8 9">
    <name type="scientific">Blautia obeum</name>
    <dbReference type="NCBI Taxonomy" id="40520"/>
    <lineage>
        <taxon>Bacteria</taxon>
        <taxon>Bacillati</taxon>
        <taxon>Bacillota</taxon>
        <taxon>Clostridia</taxon>
        <taxon>Lachnospirales</taxon>
        <taxon>Lachnospiraceae</taxon>
        <taxon>Blautia</taxon>
    </lineage>
</organism>
<dbReference type="GO" id="GO:0000150">
    <property type="term" value="F:DNA strand exchange activity"/>
    <property type="evidence" value="ECO:0007669"/>
    <property type="project" value="InterPro"/>
</dbReference>
<feature type="active site" description="O-(5'-phospho-DNA)-serine intermediate" evidence="5 6">
    <location>
        <position position="9"/>
    </location>
</feature>
<proteinExistence type="inferred from homology"/>
<dbReference type="InterPro" id="IPR006119">
    <property type="entry name" value="Resolv_N"/>
</dbReference>
<gene>
    <name evidence="8" type="ORF">DWY46_14480</name>
</gene>
<evidence type="ECO:0000256" key="4">
    <source>
        <dbReference type="ARBA" id="ARBA00023172"/>
    </source>
</evidence>
<dbReference type="PANTHER" id="PTHR30461:SF26">
    <property type="entry name" value="RESOLVASE HOMOLOG YNEB"/>
    <property type="match status" value="1"/>
</dbReference>
<keyword evidence="2" id="KW-0229">DNA integration</keyword>
<comment type="caution">
    <text evidence="8">The sequence shown here is derived from an EMBL/GenBank/DDBJ whole genome shotgun (WGS) entry which is preliminary data.</text>
</comment>
<evidence type="ECO:0000256" key="1">
    <source>
        <dbReference type="ARBA" id="ARBA00009913"/>
    </source>
</evidence>
<keyword evidence="4" id="KW-0233">DNA recombination</keyword>
<dbReference type="PROSITE" id="PS00398">
    <property type="entry name" value="RECOMBINASES_2"/>
    <property type="match status" value="1"/>
</dbReference>
<dbReference type="Pfam" id="PF00239">
    <property type="entry name" value="Resolvase"/>
    <property type="match status" value="1"/>
</dbReference>
<feature type="domain" description="Resolvase/invertase-type recombinase catalytic" evidence="7">
    <location>
        <begin position="1"/>
        <end position="143"/>
    </location>
</feature>
<accession>A0A412ENJ7</accession>
<dbReference type="SUPFAM" id="SSF53041">
    <property type="entry name" value="Resolvase-like"/>
    <property type="match status" value="1"/>
</dbReference>
<protein>
    <submittedName>
        <fullName evidence="8">Recombinase family protein</fullName>
    </submittedName>
</protein>
<dbReference type="GO" id="GO:0003677">
    <property type="term" value="F:DNA binding"/>
    <property type="evidence" value="ECO:0007669"/>
    <property type="project" value="UniProtKB-KW"/>
</dbReference>
<dbReference type="PANTHER" id="PTHR30461">
    <property type="entry name" value="DNA-INVERTASE FROM LAMBDOID PROPHAGE"/>
    <property type="match status" value="1"/>
</dbReference>
<keyword evidence="3" id="KW-0238">DNA-binding</keyword>
<evidence type="ECO:0000313" key="8">
    <source>
        <dbReference type="EMBL" id="RGR46612.1"/>
    </source>
</evidence>
<dbReference type="CDD" id="cd03768">
    <property type="entry name" value="SR_ResInv"/>
    <property type="match status" value="1"/>
</dbReference>
<evidence type="ECO:0000313" key="9">
    <source>
        <dbReference type="Proteomes" id="UP000285839"/>
    </source>
</evidence>
<dbReference type="AlphaFoldDB" id="A0A412ENJ7"/>
<name>A0A412ENJ7_9FIRM</name>
<evidence type="ECO:0000256" key="6">
    <source>
        <dbReference type="PROSITE-ProRule" id="PRU10137"/>
    </source>
</evidence>
<dbReference type="PROSITE" id="PS51736">
    <property type="entry name" value="RECOMBINASES_3"/>
    <property type="match status" value="1"/>
</dbReference>
<comment type="similarity">
    <text evidence="1">Belongs to the site-specific recombinase resolvase family.</text>
</comment>
<dbReference type="Gene3D" id="3.40.50.1390">
    <property type="entry name" value="Resolvase, N-terminal catalytic domain"/>
    <property type="match status" value="1"/>
</dbReference>
<sequence>MKIGYARVSTVDQNEARQMEALREEGVDRIYMDKKSGKDFNRPEYQKMIASLQKGDVLVVHSIDRLGRNYEEIITEWRKITKEIEADIIVQDMPLLNTSQNKDLTGTLIADIVLQLLSYVAQRERENIRQRQKEGIAIAKAQGKYKGRAKKEIGKKLFEDTKARWQNGEITKIQFAKIIGVSRGTLYRILGEEKDD</sequence>